<evidence type="ECO:0000313" key="2">
    <source>
        <dbReference type="Proteomes" id="UP000008637"/>
    </source>
</evidence>
<dbReference type="HOGENOM" id="CLU_1530878_0_0_14"/>
<organism evidence="1 2">
    <name type="scientific">Mycoplasma haemofelis (strain Langford 1)</name>
    <name type="common">Haemobartonella felis</name>
    <dbReference type="NCBI Taxonomy" id="941640"/>
    <lineage>
        <taxon>Bacteria</taxon>
        <taxon>Bacillati</taxon>
        <taxon>Mycoplasmatota</taxon>
        <taxon>Mollicutes</taxon>
        <taxon>Mycoplasmataceae</taxon>
        <taxon>Mycoplasma</taxon>
    </lineage>
</organism>
<dbReference type="EMBL" id="FR773153">
    <property type="protein sequence ID" value="CBY92450.1"/>
    <property type="molecule type" value="Genomic_DNA"/>
</dbReference>
<dbReference type="Proteomes" id="UP000008637">
    <property type="component" value="Chromosome"/>
</dbReference>
<dbReference type="AlphaFoldDB" id="E8ZH29"/>
<keyword evidence="2" id="KW-1185">Reference proteome</keyword>
<gene>
    <name evidence="1" type="ordered locus">HF1_04420</name>
</gene>
<reference evidence="1 2" key="1">
    <citation type="journal article" date="2011" name="J. Bacteriol.">
        <title>Complete genome sequence of Mycoplasma haemofelis, a hemotropic mycoplasma.</title>
        <authorList>
            <person name="Barker E.N."/>
            <person name="Helps C.R."/>
            <person name="Peters I.R."/>
            <person name="Darby A.C."/>
            <person name="Radford A.D."/>
            <person name="Tasker S."/>
        </authorList>
    </citation>
    <scope>NUCLEOTIDE SEQUENCE [LARGE SCALE GENOMIC DNA]</scope>
    <source>
        <strain evidence="1 2">Langford 1</strain>
    </source>
</reference>
<accession>E8ZH29</accession>
<sequence length="175" mass="20441">MLKFFKNKYWLAASTTVTAIGASVSAIGLLSKDDKREALVSEMMEAWAEEERLDEIARRRVKYPDGATDEQRGYIDRIIQFERDNGLCLIFFVHRRDSGSHYRVDNSFWINEDEADSKRNLFKEFVGITFSTRIANMCKSAGRDKKVLVRNNGSNVWDYFENDQSRVEFKNWVET</sequence>
<dbReference type="KEGG" id="mha:HF1_04420"/>
<protein>
    <submittedName>
        <fullName evidence="1">Uncharacterized protein</fullName>
    </submittedName>
</protein>
<proteinExistence type="predicted"/>
<dbReference type="OrthoDB" id="9825542at2"/>
<evidence type="ECO:0000313" key="1">
    <source>
        <dbReference type="EMBL" id="CBY92450.1"/>
    </source>
</evidence>
<name>E8ZH29_MYCHL</name>